<feature type="repeat" description="WD" evidence="3">
    <location>
        <begin position="138"/>
        <end position="179"/>
    </location>
</feature>
<dbReference type="GeneID" id="141460256"/>
<evidence type="ECO:0000313" key="4">
    <source>
        <dbReference type="EMBL" id="MOY45326.1"/>
    </source>
</evidence>
<evidence type="ECO:0000256" key="2">
    <source>
        <dbReference type="ARBA" id="ARBA00022737"/>
    </source>
</evidence>
<feature type="repeat" description="WD" evidence="3">
    <location>
        <begin position="10"/>
        <end position="51"/>
    </location>
</feature>
<dbReference type="InterPro" id="IPR050505">
    <property type="entry name" value="WDR55/POC1"/>
</dbReference>
<keyword evidence="2" id="KW-0677">Repeat</keyword>
<dbReference type="InterPro" id="IPR001680">
    <property type="entry name" value="WD40_rpt"/>
</dbReference>
<sequence>MDDPVLEQHFVGHKGTITSLSFNPSDKQLLSSSEDHTFMNWNLTSSSGSLRYQAKALPVTHICYSPNGNLIASAQGQAVRLWMSTIRGKSIEFKTHFAIVRSVQFSPDGNNLLTASDDKSLKIWITSKRKFLTSLSGNGGHTNWVRFGTYSSDGHLIASCSDDKTTKIWDPVTSKLVYTFNEVRGAPRYVKFHPSSSCIGVAMATGAVKLYDLKMMKLLQYYPCHDGSVNSLSFHPEGVYLITAGSDSTSKILDLIEGRAILSLEGHKKAVTSVTFSNSGKYFATASADKNVFVWKTNLNENVWDSREALLKESLSNDCVPITRLETCPQNLKDPEITEVYCAKDYQELQNKMELPSVPSCNVMTSTSTSGSDLKESSMKIRNEHVGDEIQDVNSHSHMNSISELVSQVAFLTDKLIDMESRLKQMEEMMKLGGNSNFV</sequence>
<dbReference type="AlphaFoldDB" id="A0A4P6D8W8"/>
<dbReference type="Gene3D" id="2.130.10.10">
    <property type="entry name" value="YVTN repeat-like/Quinoprotein amine dehydrogenase"/>
    <property type="match status" value="2"/>
</dbReference>
<evidence type="ECO:0000256" key="3">
    <source>
        <dbReference type="PROSITE-ProRule" id="PRU00221"/>
    </source>
</evidence>
<proteinExistence type="predicted"/>
<dbReference type="GO" id="GO:0005814">
    <property type="term" value="C:centriole"/>
    <property type="evidence" value="ECO:0007669"/>
    <property type="project" value="TreeGrafter"/>
</dbReference>
<feature type="repeat" description="WD" evidence="3">
    <location>
        <begin position="222"/>
        <end position="263"/>
    </location>
</feature>
<dbReference type="InterPro" id="IPR015943">
    <property type="entry name" value="WD40/YVTN_repeat-like_dom_sf"/>
</dbReference>
<dbReference type="EMBL" id="GHKJ01000296">
    <property type="protein sequence ID" value="MOY45326.1"/>
    <property type="molecule type" value="Transcribed_RNA"/>
</dbReference>
<dbReference type="PANTHER" id="PTHR44019:SF8">
    <property type="entry name" value="POC1 CENTRIOLAR PROTEIN HOMOLOG"/>
    <property type="match status" value="1"/>
</dbReference>
<dbReference type="PROSITE" id="PS50294">
    <property type="entry name" value="WD_REPEATS_REGION"/>
    <property type="match status" value="5"/>
</dbReference>
<dbReference type="RefSeq" id="XP_073996183.1">
    <property type="nucleotide sequence ID" value="XM_074140082.1"/>
</dbReference>
<dbReference type="CDD" id="cd00200">
    <property type="entry name" value="WD40"/>
    <property type="match status" value="1"/>
</dbReference>
<keyword evidence="1 3" id="KW-0853">WD repeat</keyword>
<organism evidence="4">
    <name type="scientific">Rhodnius prolixus</name>
    <name type="common">Triatomid bug</name>
    <dbReference type="NCBI Taxonomy" id="13249"/>
    <lineage>
        <taxon>Eukaryota</taxon>
        <taxon>Metazoa</taxon>
        <taxon>Ecdysozoa</taxon>
        <taxon>Arthropoda</taxon>
        <taxon>Hexapoda</taxon>
        <taxon>Insecta</taxon>
        <taxon>Pterygota</taxon>
        <taxon>Neoptera</taxon>
        <taxon>Paraneoptera</taxon>
        <taxon>Hemiptera</taxon>
        <taxon>Heteroptera</taxon>
        <taxon>Panheteroptera</taxon>
        <taxon>Cimicomorpha</taxon>
        <taxon>Reduviidae</taxon>
        <taxon>Triatominae</taxon>
        <taxon>Rhodnius</taxon>
    </lineage>
</organism>
<dbReference type="GO" id="GO:0036064">
    <property type="term" value="C:ciliary basal body"/>
    <property type="evidence" value="ECO:0007669"/>
    <property type="project" value="TreeGrafter"/>
</dbReference>
<feature type="repeat" description="WD" evidence="3">
    <location>
        <begin position="264"/>
        <end position="305"/>
    </location>
</feature>
<dbReference type="PROSITE" id="PS50082">
    <property type="entry name" value="WD_REPEATS_2"/>
    <property type="match status" value="5"/>
</dbReference>
<reference evidence="4" key="1">
    <citation type="submission" date="2019-04" db="EMBL/GenBank/DDBJ databases">
        <title>Analysis of the testis transcriptome of the Chagas disease vector Rhodnius prolixus.</title>
        <authorList>
            <person name="Cesar J."/>
            <person name="Ribeiro J.M."/>
            <person name="Pereira M.H."/>
            <person name="Araujo R.N."/>
            <person name="Gontijo N.F."/>
            <person name="Pessoa G."/>
            <person name="Sant'Anna M.V."/>
            <person name="Sorgine M.H."/>
            <person name="Majerowicz D."/>
            <person name="Carvalho A.B."/>
            <person name="Braz G."/>
            <person name="Mesquita R."/>
            <person name="Lagerblad P.O."/>
            <person name="Koerich L.B."/>
        </authorList>
    </citation>
    <scope>NUCLEOTIDE SEQUENCE</scope>
</reference>
<evidence type="ECO:0000256" key="1">
    <source>
        <dbReference type="ARBA" id="ARBA00022574"/>
    </source>
</evidence>
<name>A0A4P6D8W8_RHOPR</name>
<feature type="repeat" description="WD" evidence="3">
    <location>
        <begin position="93"/>
        <end position="124"/>
    </location>
</feature>
<dbReference type="SMART" id="SM00320">
    <property type="entry name" value="WD40"/>
    <property type="match status" value="7"/>
</dbReference>
<protein>
    <submittedName>
        <fullName evidence="4">Putative wd40 domain protein</fullName>
    </submittedName>
</protein>
<dbReference type="GO" id="GO:0060271">
    <property type="term" value="P:cilium assembly"/>
    <property type="evidence" value="ECO:0007669"/>
    <property type="project" value="TreeGrafter"/>
</dbReference>
<dbReference type="InterPro" id="IPR036322">
    <property type="entry name" value="WD40_repeat_dom_sf"/>
</dbReference>
<dbReference type="PANTHER" id="PTHR44019">
    <property type="entry name" value="WD REPEAT-CONTAINING PROTEIN 55"/>
    <property type="match status" value="1"/>
</dbReference>
<dbReference type="Pfam" id="PF00400">
    <property type="entry name" value="WD40"/>
    <property type="match status" value="6"/>
</dbReference>
<accession>A0A4P6D8W8</accession>
<dbReference type="SUPFAM" id="SSF50978">
    <property type="entry name" value="WD40 repeat-like"/>
    <property type="match status" value="1"/>
</dbReference>
<dbReference type="VEuPathDB" id="VectorBase:RPRC001280"/>